<dbReference type="EMBL" id="BDOQ01000010">
    <property type="protein sequence ID" value="GBG14857.1"/>
    <property type="molecule type" value="Genomic_DNA"/>
</dbReference>
<sequence length="324" mass="36260">MRYKVKVEIVASNRPPVYVGSATVIADSEEIAIGDALMQCDDGSLQADEHLQGTAELLPSLLSVQRYVLDYVTYRFIYNLDDGTLHHLQQNRGPFLSESNGPWLSVGKDVQKKLLDELANGQESLHTIIVNPARYSAEQCFTLPDWVPQRFLWVDSCSYKFKGMHRYADLRFVYDRLHNKVEYAQIETKTAGWVSLLDELVPEVESYFKSIPGATECCDPWDFIISNELPPWVVNIKNDLPSWAEEEPVSSVIGPVKVIVLSNLVNGQPALYMAEVEGGDGNRHIHQAIQVGLMAGLMEPMLCFSKSDPVGQSMADALAWLNTP</sequence>
<protein>
    <submittedName>
        <fullName evidence="1">Uncharacterized protein</fullName>
    </submittedName>
</protein>
<organism evidence="1 2">
    <name type="scientific">Novimethylophilus kurashikiensis</name>
    <dbReference type="NCBI Taxonomy" id="1825523"/>
    <lineage>
        <taxon>Bacteria</taxon>
        <taxon>Pseudomonadati</taxon>
        <taxon>Pseudomonadota</taxon>
        <taxon>Betaproteobacteria</taxon>
        <taxon>Nitrosomonadales</taxon>
        <taxon>Methylophilaceae</taxon>
        <taxon>Novimethylophilus</taxon>
    </lineage>
</organism>
<accession>A0A2R5F9I2</accession>
<evidence type="ECO:0000313" key="1">
    <source>
        <dbReference type="EMBL" id="GBG14857.1"/>
    </source>
</evidence>
<gene>
    <name evidence="1" type="ORF">NMK_2458</name>
</gene>
<keyword evidence="2" id="KW-1185">Reference proteome</keyword>
<dbReference type="AlphaFoldDB" id="A0A2R5F9I2"/>
<dbReference type="RefSeq" id="WP_109016039.1">
    <property type="nucleotide sequence ID" value="NZ_BDOQ01000010.1"/>
</dbReference>
<dbReference type="Proteomes" id="UP000245081">
    <property type="component" value="Unassembled WGS sequence"/>
</dbReference>
<evidence type="ECO:0000313" key="2">
    <source>
        <dbReference type="Proteomes" id="UP000245081"/>
    </source>
</evidence>
<comment type="caution">
    <text evidence="1">The sequence shown here is derived from an EMBL/GenBank/DDBJ whole genome shotgun (WGS) entry which is preliminary data.</text>
</comment>
<reference evidence="1 2" key="1">
    <citation type="journal article" date="2018" name="Environ. Microbiol.">
        <title>Isolation and genomic characterization of Novimethylophilus kurashikiensis gen. nov. sp. nov., a new lanthanide-dependent methylotrophic species of Methylophilaceae.</title>
        <authorList>
            <person name="Lv H."/>
            <person name="Sahin N."/>
            <person name="Tani A."/>
        </authorList>
    </citation>
    <scope>NUCLEOTIDE SEQUENCE [LARGE SCALE GENOMIC DNA]</scope>
    <source>
        <strain evidence="1 2">La2-4</strain>
    </source>
</reference>
<proteinExistence type="predicted"/>
<name>A0A2R5F9I2_9PROT</name>